<comment type="similarity">
    <text evidence="1">Belongs to the trimethylamine methyltransferase family.</text>
</comment>
<keyword evidence="2" id="KW-0489">Methyltransferase</keyword>
<name>X1UIC6_9ZZZZ</name>
<dbReference type="GO" id="GO:0015948">
    <property type="term" value="P:methanogenesis"/>
    <property type="evidence" value="ECO:0007669"/>
    <property type="project" value="InterPro"/>
</dbReference>
<feature type="non-terminal residue" evidence="4">
    <location>
        <position position="230"/>
    </location>
</feature>
<dbReference type="Pfam" id="PF06253">
    <property type="entry name" value="MTTB"/>
    <property type="match status" value="1"/>
</dbReference>
<dbReference type="GO" id="GO:0032259">
    <property type="term" value="P:methylation"/>
    <property type="evidence" value="ECO:0007669"/>
    <property type="project" value="UniProtKB-KW"/>
</dbReference>
<dbReference type="AlphaFoldDB" id="X1UIC6"/>
<protein>
    <submittedName>
        <fullName evidence="4">Uncharacterized protein</fullName>
    </submittedName>
</protein>
<dbReference type="InterPro" id="IPR010426">
    <property type="entry name" value="MTTB_MeTrfase"/>
</dbReference>
<sequence length="230" mass="26041">MTKGNNTKRPLVRLLSTEFIERIIEEAKDILEKTGVRMQNEEGLELLGNGGAQTDRGKEKAFIPKRLVEESLKSAPSSIKIYDRNGNLRMNLEGDNFYFIPMMTPTIWDSALNQLREPLTEDAINHVKLVDALDNVDGQDPFGSTELPREIWDCHRLFVPLRYSTKSVQNSILAKESFKVFKDFLVAIRGSEQALREKPLFALCICPSPPLKWTNLVCYALMRGAESGIP</sequence>
<keyword evidence="3" id="KW-0808">Transferase</keyword>
<evidence type="ECO:0000313" key="4">
    <source>
        <dbReference type="EMBL" id="GAI99635.1"/>
    </source>
</evidence>
<dbReference type="InterPro" id="IPR038601">
    <property type="entry name" value="MttB-like_sf"/>
</dbReference>
<dbReference type="EMBL" id="BARW01018494">
    <property type="protein sequence ID" value="GAI99635.1"/>
    <property type="molecule type" value="Genomic_DNA"/>
</dbReference>
<evidence type="ECO:0000256" key="1">
    <source>
        <dbReference type="ARBA" id="ARBA00007137"/>
    </source>
</evidence>
<gene>
    <name evidence="4" type="ORF">S12H4_31655</name>
</gene>
<dbReference type="Gene3D" id="3.20.20.480">
    <property type="entry name" value="Trimethylamine methyltransferase-like"/>
    <property type="match status" value="1"/>
</dbReference>
<reference evidence="4" key="1">
    <citation type="journal article" date="2014" name="Front. Microbiol.">
        <title>High frequency of phylogenetically diverse reductive dehalogenase-homologous genes in deep subseafloor sedimentary metagenomes.</title>
        <authorList>
            <person name="Kawai M."/>
            <person name="Futagami T."/>
            <person name="Toyoda A."/>
            <person name="Takaki Y."/>
            <person name="Nishi S."/>
            <person name="Hori S."/>
            <person name="Arai W."/>
            <person name="Tsubouchi T."/>
            <person name="Morono Y."/>
            <person name="Uchiyama I."/>
            <person name="Ito T."/>
            <person name="Fujiyama A."/>
            <person name="Inagaki F."/>
            <person name="Takami H."/>
        </authorList>
    </citation>
    <scope>NUCLEOTIDE SEQUENCE</scope>
    <source>
        <strain evidence="4">Expedition CK06-06</strain>
    </source>
</reference>
<evidence type="ECO:0000256" key="3">
    <source>
        <dbReference type="ARBA" id="ARBA00022679"/>
    </source>
</evidence>
<comment type="caution">
    <text evidence="4">The sequence shown here is derived from an EMBL/GenBank/DDBJ whole genome shotgun (WGS) entry which is preliminary data.</text>
</comment>
<accession>X1UIC6</accession>
<proteinExistence type="inferred from homology"/>
<evidence type="ECO:0000256" key="2">
    <source>
        <dbReference type="ARBA" id="ARBA00022603"/>
    </source>
</evidence>
<dbReference type="GO" id="GO:0008168">
    <property type="term" value="F:methyltransferase activity"/>
    <property type="evidence" value="ECO:0007669"/>
    <property type="project" value="UniProtKB-KW"/>
</dbReference>
<organism evidence="4">
    <name type="scientific">marine sediment metagenome</name>
    <dbReference type="NCBI Taxonomy" id="412755"/>
    <lineage>
        <taxon>unclassified sequences</taxon>
        <taxon>metagenomes</taxon>
        <taxon>ecological metagenomes</taxon>
    </lineage>
</organism>